<gene>
    <name evidence="1" type="ORF">B0H15DRAFT_860737</name>
</gene>
<keyword evidence="2" id="KW-1185">Reference proteome</keyword>
<comment type="caution">
    <text evidence="1">The sequence shown here is derived from an EMBL/GenBank/DDBJ whole genome shotgun (WGS) entry which is preliminary data.</text>
</comment>
<protein>
    <submittedName>
        <fullName evidence="1">Uncharacterized protein</fullName>
    </submittedName>
</protein>
<organism evidence="1 2">
    <name type="scientific">Mycena belliarum</name>
    <dbReference type="NCBI Taxonomy" id="1033014"/>
    <lineage>
        <taxon>Eukaryota</taxon>
        <taxon>Fungi</taxon>
        <taxon>Dikarya</taxon>
        <taxon>Basidiomycota</taxon>
        <taxon>Agaricomycotina</taxon>
        <taxon>Agaricomycetes</taxon>
        <taxon>Agaricomycetidae</taxon>
        <taxon>Agaricales</taxon>
        <taxon>Marasmiineae</taxon>
        <taxon>Mycenaceae</taxon>
        <taxon>Mycena</taxon>
    </lineage>
</organism>
<accession>A0AAD6XKU0</accession>
<evidence type="ECO:0000313" key="2">
    <source>
        <dbReference type="Proteomes" id="UP001222325"/>
    </source>
</evidence>
<proteinExistence type="predicted"/>
<dbReference type="Proteomes" id="UP001222325">
    <property type="component" value="Unassembled WGS sequence"/>
</dbReference>
<reference evidence="1" key="1">
    <citation type="submission" date="2023-03" db="EMBL/GenBank/DDBJ databases">
        <title>Massive genome expansion in bonnet fungi (Mycena s.s.) driven by repeated elements and novel gene families across ecological guilds.</title>
        <authorList>
            <consortium name="Lawrence Berkeley National Laboratory"/>
            <person name="Harder C.B."/>
            <person name="Miyauchi S."/>
            <person name="Viragh M."/>
            <person name="Kuo A."/>
            <person name="Thoen E."/>
            <person name="Andreopoulos B."/>
            <person name="Lu D."/>
            <person name="Skrede I."/>
            <person name="Drula E."/>
            <person name="Henrissat B."/>
            <person name="Morin E."/>
            <person name="Kohler A."/>
            <person name="Barry K."/>
            <person name="LaButti K."/>
            <person name="Morin E."/>
            <person name="Salamov A."/>
            <person name="Lipzen A."/>
            <person name="Mereny Z."/>
            <person name="Hegedus B."/>
            <person name="Baldrian P."/>
            <person name="Stursova M."/>
            <person name="Weitz H."/>
            <person name="Taylor A."/>
            <person name="Grigoriev I.V."/>
            <person name="Nagy L.G."/>
            <person name="Martin F."/>
            <person name="Kauserud H."/>
        </authorList>
    </citation>
    <scope>NUCLEOTIDE SEQUENCE</scope>
    <source>
        <strain evidence="1">CBHHK173m</strain>
    </source>
</reference>
<sequence>MRTARLRYAPLPRAHPSERRLPLRSRGSHPVFQVVSLLATHSEAALFLARSELQARQDVVESRVNVEGRDRAQVTSRLDQAPSVSAYAQIAINSECAICTPLRRRAGQQSAAYRYEAGDSVATGSASWSRIIRAQIPAVAIRLSPTSLTHIG</sequence>
<evidence type="ECO:0000313" key="1">
    <source>
        <dbReference type="EMBL" id="KAJ7078148.1"/>
    </source>
</evidence>
<dbReference type="EMBL" id="JARJCN010000068">
    <property type="protein sequence ID" value="KAJ7078148.1"/>
    <property type="molecule type" value="Genomic_DNA"/>
</dbReference>
<dbReference type="AlphaFoldDB" id="A0AAD6XKU0"/>
<name>A0AAD6XKU0_9AGAR</name>